<dbReference type="PRINTS" id="PR00411">
    <property type="entry name" value="PNDRDTASEI"/>
</dbReference>
<dbReference type="PANTHER" id="PTHR43014">
    <property type="entry name" value="MERCURIC REDUCTASE"/>
    <property type="match status" value="1"/>
</dbReference>
<dbReference type="Proteomes" id="UP000279968">
    <property type="component" value="Unassembled WGS sequence"/>
</dbReference>
<gene>
    <name evidence="2" type="ORF">D7193_11460</name>
</gene>
<organism evidence="2 3">
    <name type="scientific">Micromonospora costi</name>
    <dbReference type="NCBI Taxonomy" id="1530042"/>
    <lineage>
        <taxon>Bacteria</taxon>
        <taxon>Bacillati</taxon>
        <taxon>Actinomycetota</taxon>
        <taxon>Actinomycetes</taxon>
        <taxon>Micromonosporales</taxon>
        <taxon>Micromonosporaceae</taxon>
        <taxon>Micromonospora</taxon>
    </lineage>
</organism>
<sequence>MSTTLTARGRRLPQGKTLVWSLDRDLTGTDARLRRRCAGKGSRAAGTGTRGRTGVIPSGDWRASGPAFSHAKFDVVVVGAGPGGEVAAGRLAQAGLDVAIVEAEKVGGECSFYACIPAMAMLRPGSLLAEVRRVPGAAEAVTGPLDVPTVLARRDELTGHQEDAGQVPWLTERGITLVRGWGRLAGEKGVAVGDAILEARQAVILAGGTRAALPDIDGLADARPWTNREATTAPAAPKSLVVIGGGVREQLRASLAEQGVDIRKGQSATAVRRQGDSVIVTLSDRSTQSCDSWAKPHRFFCPRGPVL</sequence>
<evidence type="ECO:0000259" key="1">
    <source>
        <dbReference type="Pfam" id="PF07992"/>
    </source>
</evidence>
<dbReference type="InterPro" id="IPR023753">
    <property type="entry name" value="FAD/NAD-binding_dom"/>
</dbReference>
<dbReference type="OrthoDB" id="9800167at2"/>
<dbReference type="Pfam" id="PF07992">
    <property type="entry name" value="Pyr_redox_2"/>
    <property type="match status" value="1"/>
</dbReference>
<dbReference type="EMBL" id="RBAN01000002">
    <property type="protein sequence ID" value="RKN55304.1"/>
    <property type="molecule type" value="Genomic_DNA"/>
</dbReference>
<dbReference type="GO" id="GO:0050660">
    <property type="term" value="F:flavin adenine dinucleotide binding"/>
    <property type="evidence" value="ECO:0007669"/>
    <property type="project" value="TreeGrafter"/>
</dbReference>
<dbReference type="Gene3D" id="3.50.50.60">
    <property type="entry name" value="FAD/NAD(P)-binding domain"/>
    <property type="match status" value="2"/>
</dbReference>
<proteinExistence type="predicted"/>
<accession>A0A3B0A4G9</accession>
<reference evidence="2 3" key="1">
    <citation type="journal article" date="2015" name="Int. J. Syst. Evol. Microbiol.">
        <title>Micromonospora costi sp. nov., isolated from a leaf of Costus speciosus.</title>
        <authorList>
            <person name="Thawai C."/>
        </authorList>
    </citation>
    <scope>NUCLEOTIDE SEQUENCE [LARGE SCALE GENOMIC DNA]</scope>
    <source>
        <strain evidence="2 3">CS1-12</strain>
    </source>
</reference>
<dbReference type="PANTHER" id="PTHR43014:SF2">
    <property type="entry name" value="MERCURIC REDUCTASE"/>
    <property type="match status" value="1"/>
</dbReference>
<dbReference type="SUPFAM" id="SSF51905">
    <property type="entry name" value="FAD/NAD(P)-binding domain"/>
    <property type="match status" value="1"/>
</dbReference>
<dbReference type="PRINTS" id="PR00368">
    <property type="entry name" value="FADPNR"/>
</dbReference>
<evidence type="ECO:0000313" key="3">
    <source>
        <dbReference type="Proteomes" id="UP000279968"/>
    </source>
</evidence>
<protein>
    <submittedName>
        <fullName evidence="2">NAD(P)/FAD-dependent oxidoreductase</fullName>
    </submittedName>
</protein>
<comment type="caution">
    <text evidence="2">The sequence shown here is derived from an EMBL/GenBank/DDBJ whole genome shotgun (WGS) entry which is preliminary data.</text>
</comment>
<dbReference type="InterPro" id="IPR036188">
    <property type="entry name" value="FAD/NAD-bd_sf"/>
</dbReference>
<evidence type="ECO:0000313" key="2">
    <source>
        <dbReference type="EMBL" id="RKN55304.1"/>
    </source>
</evidence>
<dbReference type="AlphaFoldDB" id="A0A3B0A4G9"/>
<keyword evidence="3" id="KW-1185">Reference proteome</keyword>
<name>A0A3B0A4G9_9ACTN</name>
<dbReference type="GO" id="GO:0003955">
    <property type="term" value="F:NAD(P)H dehydrogenase (quinone) activity"/>
    <property type="evidence" value="ECO:0007669"/>
    <property type="project" value="TreeGrafter"/>
</dbReference>
<dbReference type="RefSeq" id="WP_120779492.1">
    <property type="nucleotide sequence ID" value="NZ_JBHLUP010000002.1"/>
</dbReference>
<feature type="domain" description="FAD/NAD(P)-binding" evidence="1">
    <location>
        <begin position="73"/>
        <end position="247"/>
    </location>
</feature>